<reference evidence="5" key="1">
    <citation type="submission" date="2020-05" db="EMBL/GenBank/DDBJ databases">
        <authorList>
            <person name="Chiriac C."/>
            <person name="Salcher M."/>
            <person name="Ghai R."/>
            <person name="Kavagutti S V."/>
        </authorList>
    </citation>
    <scope>NUCLEOTIDE SEQUENCE</scope>
</reference>
<dbReference type="AlphaFoldDB" id="A0A6J6DWQ5"/>
<accession>A0A6J6DWQ5</accession>
<keyword evidence="2" id="KW-0689">Ribosomal protein</keyword>
<dbReference type="NCBIfam" id="TIGR01024">
    <property type="entry name" value="rplS_bact"/>
    <property type="match status" value="1"/>
</dbReference>
<feature type="region of interest" description="Disordered" evidence="4">
    <location>
        <begin position="165"/>
        <end position="192"/>
    </location>
</feature>
<name>A0A6J6DWQ5_9ZZZZ</name>
<dbReference type="SUPFAM" id="SSF50104">
    <property type="entry name" value="Translation proteins SH3-like domain"/>
    <property type="match status" value="1"/>
</dbReference>
<dbReference type="FunFam" id="2.30.30.790:FF:000001">
    <property type="entry name" value="50S ribosomal protein L19"/>
    <property type="match status" value="1"/>
</dbReference>
<dbReference type="Pfam" id="PF01245">
    <property type="entry name" value="Ribosomal_L19"/>
    <property type="match status" value="1"/>
</dbReference>
<evidence type="ECO:0000313" key="5">
    <source>
        <dbReference type="EMBL" id="CAB4567379.1"/>
    </source>
</evidence>
<evidence type="ECO:0000256" key="2">
    <source>
        <dbReference type="ARBA" id="ARBA00022980"/>
    </source>
</evidence>
<dbReference type="PRINTS" id="PR00061">
    <property type="entry name" value="RIBOSOMALL19"/>
</dbReference>
<organism evidence="5">
    <name type="scientific">freshwater metagenome</name>
    <dbReference type="NCBI Taxonomy" id="449393"/>
    <lineage>
        <taxon>unclassified sequences</taxon>
        <taxon>metagenomes</taxon>
        <taxon>ecological metagenomes</taxon>
    </lineage>
</organism>
<dbReference type="Gene3D" id="2.30.30.790">
    <property type="match status" value="1"/>
</dbReference>
<comment type="similarity">
    <text evidence="1">Belongs to the bacterial ribosomal protein bL19 family.</text>
</comment>
<evidence type="ECO:0000256" key="3">
    <source>
        <dbReference type="ARBA" id="ARBA00023274"/>
    </source>
</evidence>
<dbReference type="InterPro" id="IPR001857">
    <property type="entry name" value="Ribosomal_bL19"/>
</dbReference>
<proteinExistence type="inferred from homology"/>
<dbReference type="InterPro" id="IPR038657">
    <property type="entry name" value="Ribosomal_bL19_sf"/>
</dbReference>
<dbReference type="PANTHER" id="PTHR15680:SF9">
    <property type="entry name" value="LARGE RIBOSOMAL SUBUNIT PROTEIN BL19M"/>
    <property type="match status" value="1"/>
</dbReference>
<dbReference type="GO" id="GO:0022625">
    <property type="term" value="C:cytosolic large ribosomal subunit"/>
    <property type="evidence" value="ECO:0007669"/>
    <property type="project" value="TreeGrafter"/>
</dbReference>
<dbReference type="HAMAP" id="MF_00402">
    <property type="entry name" value="Ribosomal_bL19"/>
    <property type="match status" value="1"/>
</dbReference>
<dbReference type="InterPro" id="IPR008991">
    <property type="entry name" value="Translation_prot_SH3-like_sf"/>
</dbReference>
<dbReference type="PANTHER" id="PTHR15680">
    <property type="entry name" value="RIBOSOMAL PROTEIN L19"/>
    <property type="match status" value="1"/>
</dbReference>
<keyword evidence="3" id="KW-0687">Ribonucleoprotein</keyword>
<protein>
    <submittedName>
        <fullName evidence="5">Unannotated protein</fullName>
    </submittedName>
</protein>
<sequence>MNILDAVDAASLRKDIPQFRAGDELKIHVRVIEGNKSRLQVFQGIVIRRQGDGVRETFTIRKVSYGVGVERTFPVHTPVIEKIELVKKGEVRRAKLYYLRDLRGKAAKIREKRDGVEGYGDGILSTPVAEVVAAPVEQEVVAEPVALAQEVVAQPAEAVAQDAVEASAEVAQADEQSSDAQAVASSDEEPKA</sequence>
<gene>
    <name evidence="5" type="ORF">UFOPK1643_00571</name>
</gene>
<dbReference type="EMBL" id="CAEZTK010000031">
    <property type="protein sequence ID" value="CAB4567379.1"/>
    <property type="molecule type" value="Genomic_DNA"/>
</dbReference>
<dbReference type="GO" id="GO:0006412">
    <property type="term" value="P:translation"/>
    <property type="evidence" value="ECO:0007669"/>
    <property type="project" value="InterPro"/>
</dbReference>
<dbReference type="GO" id="GO:0003735">
    <property type="term" value="F:structural constituent of ribosome"/>
    <property type="evidence" value="ECO:0007669"/>
    <property type="project" value="InterPro"/>
</dbReference>
<evidence type="ECO:0000256" key="1">
    <source>
        <dbReference type="ARBA" id="ARBA00005781"/>
    </source>
</evidence>
<feature type="compositionally biased region" description="Low complexity" evidence="4">
    <location>
        <begin position="165"/>
        <end position="185"/>
    </location>
</feature>
<evidence type="ECO:0000256" key="4">
    <source>
        <dbReference type="SAM" id="MobiDB-lite"/>
    </source>
</evidence>